<dbReference type="GO" id="GO:0009252">
    <property type="term" value="P:peptidoglycan biosynthetic process"/>
    <property type="evidence" value="ECO:0007669"/>
    <property type="project" value="UniProtKB-KW"/>
</dbReference>
<dbReference type="EMBL" id="AGCN01000002">
    <property type="protein sequence ID" value="EHN62763.1"/>
    <property type="molecule type" value="Genomic_DNA"/>
</dbReference>
<dbReference type="Pfam" id="PF01098">
    <property type="entry name" value="FTSW_RODA_SPOVE"/>
    <property type="match status" value="1"/>
</dbReference>
<accession>A0AB72ZCX6</accession>
<evidence type="ECO:0000256" key="10">
    <source>
        <dbReference type="ARBA" id="ARBA00023316"/>
    </source>
</evidence>
<keyword evidence="6" id="KW-0133">Cell shape</keyword>
<dbReference type="GO" id="GO:0015648">
    <property type="term" value="F:lipid-linked peptidoglycan transporter activity"/>
    <property type="evidence" value="ECO:0007669"/>
    <property type="project" value="TreeGrafter"/>
</dbReference>
<keyword evidence="2" id="KW-1003">Cell membrane</keyword>
<keyword evidence="13" id="KW-1185">Reference proteome</keyword>
<feature type="transmembrane region" description="Helical" evidence="11">
    <location>
        <begin position="72"/>
        <end position="90"/>
    </location>
</feature>
<keyword evidence="8 11" id="KW-1133">Transmembrane helix</keyword>
<keyword evidence="4" id="KW-0808">Transferase</keyword>
<dbReference type="GO" id="GO:0051301">
    <property type="term" value="P:cell division"/>
    <property type="evidence" value="ECO:0007669"/>
    <property type="project" value="InterPro"/>
</dbReference>
<dbReference type="InterPro" id="IPR011923">
    <property type="entry name" value="RodA/MrdB"/>
</dbReference>
<keyword evidence="3" id="KW-0328">Glycosyltransferase</keyword>
<keyword evidence="5 11" id="KW-0812">Transmembrane</keyword>
<dbReference type="GO" id="GO:0071555">
    <property type="term" value="P:cell wall organization"/>
    <property type="evidence" value="ECO:0007669"/>
    <property type="project" value="UniProtKB-KW"/>
</dbReference>
<evidence type="ECO:0000256" key="8">
    <source>
        <dbReference type="ARBA" id="ARBA00022989"/>
    </source>
</evidence>
<dbReference type="GO" id="GO:0008360">
    <property type="term" value="P:regulation of cell shape"/>
    <property type="evidence" value="ECO:0007669"/>
    <property type="project" value="UniProtKB-KW"/>
</dbReference>
<dbReference type="PANTHER" id="PTHR30474">
    <property type="entry name" value="CELL CYCLE PROTEIN"/>
    <property type="match status" value="1"/>
</dbReference>
<reference evidence="12 13" key="1">
    <citation type="submission" date="2011-08" db="EMBL/GenBank/DDBJ databases">
        <authorList>
            <person name="Weinstock G."/>
            <person name="Sodergren E."/>
            <person name="Clifton S."/>
            <person name="Fulton L."/>
            <person name="Fulton B."/>
            <person name="Courtney L."/>
            <person name="Fronick C."/>
            <person name="Harrison M."/>
            <person name="Strong C."/>
            <person name="Farmer C."/>
            <person name="Delahaunty K."/>
            <person name="Markovic C."/>
            <person name="Hall O."/>
            <person name="Minx P."/>
            <person name="Tomlinson C."/>
            <person name="Mitreva M."/>
            <person name="Hou S."/>
            <person name="Chen J."/>
            <person name="Wollam A."/>
            <person name="Pepin K.H."/>
            <person name="Johnson M."/>
            <person name="Bhonagiri V."/>
            <person name="Zhang X."/>
            <person name="Suruliraj S."/>
            <person name="Warren W."/>
            <person name="Chinwalla A."/>
            <person name="Mardis E.R."/>
            <person name="Wilson R.K."/>
        </authorList>
    </citation>
    <scope>NUCLEOTIDE SEQUENCE [LARGE SCALE GENOMIC DNA]</scope>
    <source>
        <strain evidence="12 13">ATCC 33091</strain>
    </source>
</reference>
<name>A0AB72ZCX6_LISIO</name>
<evidence type="ECO:0000313" key="12">
    <source>
        <dbReference type="EMBL" id="EHN62763.1"/>
    </source>
</evidence>
<feature type="transmembrane region" description="Helical" evidence="11">
    <location>
        <begin position="339"/>
        <end position="358"/>
    </location>
</feature>
<comment type="caution">
    <text evidence="12">The sequence shown here is derived from an EMBL/GenBank/DDBJ whole genome shotgun (WGS) entry which is preliminary data.</text>
</comment>
<proteinExistence type="predicted"/>
<evidence type="ECO:0000256" key="2">
    <source>
        <dbReference type="ARBA" id="ARBA00022475"/>
    </source>
</evidence>
<dbReference type="InterPro" id="IPR001182">
    <property type="entry name" value="FtsW/RodA"/>
</dbReference>
<feature type="transmembrane region" description="Helical" evidence="11">
    <location>
        <begin position="97"/>
        <end position="117"/>
    </location>
</feature>
<comment type="subcellular location">
    <subcellularLocation>
        <location evidence="1">Membrane</location>
        <topology evidence="1">Multi-pass membrane protein</topology>
    </subcellularLocation>
</comment>
<evidence type="ECO:0000256" key="7">
    <source>
        <dbReference type="ARBA" id="ARBA00022984"/>
    </source>
</evidence>
<dbReference type="GO" id="GO:0005886">
    <property type="term" value="C:plasma membrane"/>
    <property type="evidence" value="ECO:0007669"/>
    <property type="project" value="TreeGrafter"/>
</dbReference>
<dbReference type="NCBIfam" id="TIGR02210">
    <property type="entry name" value="rodA_shape"/>
    <property type="match status" value="1"/>
</dbReference>
<feature type="transmembrane region" description="Helical" evidence="11">
    <location>
        <begin position="37"/>
        <end position="60"/>
    </location>
</feature>
<evidence type="ECO:0000256" key="3">
    <source>
        <dbReference type="ARBA" id="ARBA00022676"/>
    </source>
</evidence>
<dbReference type="InterPro" id="IPR018365">
    <property type="entry name" value="Cell_cycle_FtsW-rel_CS"/>
</dbReference>
<dbReference type="GO" id="GO:0016757">
    <property type="term" value="F:glycosyltransferase activity"/>
    <property type="evidence" value="ECO:0007669"/>
    <property type="project" value="UniProtKB-KW"/>
</dbReference>
<keyword evidence="10" id="KW-0961">Cell wall biogenesis/degradation</keyword>
<feature type="transmembrane region" description="Helical" evidence="11">
    <location>
        <begin position="302"/>
        <end position="327"/>
    </location>
</feature>
<sequence>MKAVALFKNSSFFTFKSKHKGRKAMARNRKKAVRVDYAIIFLMMLLCTIGLMAIYVAGLVNDQYTNNFLLQQSIWIVISTGIVVVIVLFFDYDRLQWAAYYLYGIGNLLLVLVLIVGDERKGSKSWISIGSLGSLQPSELMKSFLILALAKVIWDHNKKYQLHTVKLDMQLLLKIGIVSIVPLGLVGLQPDLGTILVFIAIIIGMVFISGVTWKILVPVFSSVALLGGTLIYLVMYNQDFLQKLGFKPYQFKRITSWLRPEEDPLGDGMQLLRSMQAIGSGQLQGNGIGNQAIAIPENHNDFIFSIIGGNFGFIGGCVLIMLYFLLIYQIIRVALDIGIPFYSYICTGVCSMILFHVLENIGMTIGLLPITGIPLLFVSYGGSSLLGAFMALGLVLSARYNAPEVNLGKGNRV</sequence>
<feature type="transmembrane region" description="Helical" evidence="11">
    <location>
        <begin position="219"/>
        <end position="236"/>
    </location>
</feature>
<organism evidence="12 13">
    <name type="scientific">Listeria innocua ATCC 33091</name>
    <dbReference type="NCBI Taxonomy" id="1002366"/>
    <lineage>
        <taxon>Bacteria</taxon>
        <taxon>Bacillati</taxon>
        <taxon>Bacillota</taxon>
        <taxon>Bacilli</taxon>
        <taxon>Bacillales</taxon>
        <taxon>Listeriaceae</taxon>
        <taxon>Listeria</taxon>
    </lineage>
</organism>
<dbReference type="Proteomes" id="UP000003597">
    <property type="component" value="Unassembled WGS sequence"/>
</dbReference>
<evidence type="ECO:0000313" key="13">
    <source>
        <dbReference type="Proteomes" id="UP000003597"/>
    </source>
</evidence>
<evidence type="ECO:0000256" key="5">
    <source>
        <dbReference type="ARBA" id="ARBA00022692"/>
    </source>
</evidence>
<keyword evidence="9 11" id="KW-0472">Membrane</keyword>
<evidence type="ECO:0000256" key="6">
    <source>
        <dbReference type="ARBA" id="ARBA00022960"/>
    </source>
</evidence>
<evidence type="ECO:0000256" key="4">
    <source>
        <dbReference type="ARBA" id="ARBA00022679"/>
    </source>
</evidence>
<evidence type="ECO:0000256" key="11">
    <source>
        <dbReference type="SAM" id="Phobius"/>
    </source>
</evidence>
<dbReference type="PANTHER" id="PTHR30474:SF1">
    <property type="entry name" value="PEPTIDOGLYCAN GLYCOSYLTRANSFERASE MRDB"/>
    <property type="match status" value="1"/>
</dbReference>
<evidence type="ECO:0000256" key="1">
    <source>
        <dbReference type="ARBA" id="ARBA00004141"/>
    </source>
</evidence>
<feature type="transmembrane region" description="Helical" evidence="11">
    <location>
        <begin position="194"/>
        <end position="212"/>
    </location>
</feature>
<evidence type="ECO:0000256" key="9">
    <source>
        <dbReference type="ARBA" id="ARBA00023136"/>
    </source>
</evidence>
<dbReference type="PROSITE" id="PS00428">
    <property type="entry name" value="FTSW_RODA_SPOVE"/>
    <property type="match status" value="1"/>
</dbReference>
<dbReference type="AlphaFoldDB" id="A0AB72ZCX6"/>
<dbReference type="GO" id="GO:0032153">
    <property type="term" value="C:cell division site"/>
    <property type="evidence" value="ECO:0007669"/>
    <property type="project" value="TreeGrafter"/>
</dbReference>
<protein>
    <submittedName>
        <fullName evidence="12">Rod shape-determining protein RodA</fullName>
    </submittedName>
</protein>
<feature type="transmembrane region" description="Helical" evidence="11">
    <location>
        <begin position="370"/>
        <end position="396"/>
    </location>
</feature>
<gene>
    <name evidence="12" type="ORF">HMPREF0557_00156</name>
</gene>
<keyword evidence="7" id="KW-0573">Peptidoglycan synthesis</keyword>